<dbReference type="OrthoDB" id="9801841at2"/>
<dbReference type="PIRSF" id="PIRSF029287">
    <property type="entry name" value="UCP029287"/>
    <property type="match status" value="1"/>
</dbReference>
<organism evidence="1 2">
    <name type="scientific">Siculibacillus lacustris</name>
    <dbReference type="NCBI Taxonomy" id="1549641"/>
    <lineage>
        <taxon>Bacteria</taxon>
        <taxon>Pseudomonadati</taxon>
        <taxon>Pseudomonadota</taxon>
        <taxon>Alphaproteobacteria</taxon>
        <taxon>Hyphomicrobiales</taxon>
        <taxon>Ancalomicrobiaceae</taxon>
        <taxon>Siculibacillus</taxon>
    </lineage>
</organism>
<dbReference type="Pfam" id="PF09867">
    <property type="entry name" value="TagF_N"/>
    <property type="match status" value="1"/>
</dbReference>
<proteinExistence type="predicted"/>
<dbReference type="Proteomes" id="UP000292781">
    <property type="component" value="Unassembled WGS sequence"/>
</dbReference>
<comment type="caution">
    <text evidence="1">The sequence shown here is derived from an EMBL/GenBank/DDBJ whole genome shotgun (WGS) entry which is preliminary data.</text>
</comment>
<protein>
    <submittedName>
        <fullName evidence="1">Type VI secretion system-associated protein TagF</fullName>
    </submittedName>
</protein>
<dbReference type="Gene3D" id="3.40.1730.10">
    <property type="entry name" value="pa0076 domain"/>
    <property type="match status" value="1"/>
</dbReference>
<dbReference type="RefSeq" id="WP_131310099.1">
    <property type="nucleotide sequence ID" value="NZ_SJFN01000019.1"/>
</dbReference>
<dbReference type="InterPro" id="IPR017748">
    <property type="entry name" value="TagF"/>
</dbReference>
<sequence length="228" mass="24454">MRPGLYGKLPCKRDFIAEAVPRGFLPLWEPWLQGSVAASRMALGRSWQEIYLSAPIWRFWIGARHCGRNVLGAVMPSVDGVGRYFPLTLMLAAEEGEIVAPPFRDRHEAFFAAAEDLLLDALGEGVVFETLTARLADLPLPEAGATPPLPETARVLGDGSLVASGAGASIDEVFGGWSATRETAGLATATFWWTIGGGGIPAMVVSGDRLPEPAHFEGFLTGRFDRTS</sequence>
<dbReference type="NCBIfam" id="TIGR03373">
    <property type="entry name" value="VI_minor_4"/>
    <property type="match status" value="1"/>
</dbReference>
<accession>A0A4Q9VP66</accession>
<name>A0A4Q9VP66_9HYPH</name>
<evidence type="ECO:0000313" key="2">
    <source>
        <dbReference type="Proteomes" id="UP000292781"/>
    </source>
</evidence>
<reference evidence="1 2" key="1">
    <citation type="submission" date="2019-02" db="EMBL/GenBank/DDBJ databases">
        <title>Siculibacillus lacustris gen. nov., sp. nov., a new rosette-forming bacterium isolated from a freshwater crater lake (Lake St. Ana, Romania).</title>
        <authorList>
            <person name="Felfoldi T."/>
            <person name="Marton Z."/>
            <person name="Szabo A."/>
            <person name="Mentes A."/>
            <person name="Boka K."/>
            <person name="Marialigeti K."/>
            <person name="Mathe I."/>
            <person name="Koncz M."/>
            <person name="Schumann P."/>
            <person name="Toth E."/>
        </authorList>
    </citation>
    <scope>NUCLEOTIDE SEQUENCE [LARGE SCALE GENOMIC DNA]</scope>
    <source>
        <strain evidence="1 2">SA-279</strain>
    </source>
</reference>
<dbReference type="InterPro" id="IPR038225">
    <property type="entry name" value="TagF_sf"/>
</dbReference>
<evidence type="ECO:0000313" key="1">
    <source>
        <dbReference type="EMBL" id="TBW36592.1"/>
    </source>
</evidence>
<dbReference type="AlphaFoldDB" id="A0A4Q9VP66"/>
<dbReference type="EMBL" id="SJFN01000019">
    <property type="protein sequence ID" value="TBW36592.1"/>
    <property type="molecule type" value="Genomic_DNA"/>
</dbReference>
<keyword evidence="2" id="KW-1185">Reference proteome</keyword>
<gene>
    <name evidence="1" type="primary">tagF</name>
    <name evidence="1" type="ORF">EYW49_13415</name>
</gene>